<keyword evidence="3" id="KW-1185">Reference proteome</keyword>
<feature type="region of interest" description="Disordered" evidence="1">
    <location>
        <begin position="1"/>
        <end position="73"/>
    </location>
</feature>
<feature type="compositionally biased region" description="Basic and acidic residues" evidence="1">
    <location>
        <begin position="1"/>
        <end position="31"/>
    </location>
</feature>
<evidence type="ECO:0008006" key="4">
    <source>
        <dbReference type="Google" id="ProtNLM"/>
    </source>
</evidence>
<sequence length="73" mass="8256">MQHIEKCDKCGKEYDPSAKKGPPEDPQKCDECGADVQPKHHHPHSEFLVDDADGDHHSLEKTLREASHKADRD</sequence>
<evidence type="ECO:0000256" key="1">
    <source>
        <dbReference type="SAM" id="MobiDB-lite"/>
    </source>
</evidence>
<accession>A0ABS8DU59</accession>
<evidence type="ECO:0000313" key="3">
    <source>
        <dbReference type="Proteomes" id="UP001319882"/>
    </source>
</evidence>
<comment type="caution">
    <text evidence="2">The sequence shown here is derived from an EMBL/GenBank/DDBJ whole genome shotgun (WGS) entry which is preliminary data.</text>
</comment>
<evidence type="ECO:0000313" key="2">
    <source>
        <dbReference type="EMBL" id="MCB8889816.1"/>
    </source>
</evidence>
<dbReference type="Proteomes" id="UP001319882">
    <property type="component" value="Unassembled WGS sequence"/>
</dbReference>
<dbReference type="EMBL" id="WHVL01000005">
    <property type="protein sequence ID" value="MCB8889816.1"/>
    <property type="molecule type" value="Genomic_DNA"/>
</dbReference>
<proteinExistence type="predicted"/>
<reference evidence="2 3" key="1">
    <citation type="journal article" date="2021" name="Sci. Rep.">
        <title>Genome analysis of a halophilic bacterium Halomonas malpeensis YU-PRIM-29(T) reveals its exopolysaccharide and pigment producing capabilities.</title>
        <authorList>
            <person name="Athmika"/>
            <person name="Ghate S.D."/>
            <person name="Arun A.B."/>
            <person name="Rao S.S."/>
            <person name="Kumar S.T.A."/>
            <person name="Kandiyil M.K."/>
            <person name="Saptami K."/>
            <person name="Rekha P.D."/>
        </authorList>
    </citation>
    <scope>NUCLEOTIDE SEQUENCE [LARGE SCALE GENOMIC DNA]</scope>
    <source>
        <strain evidence="3">prim 29</strain>
    </source>
</reference>
<organism evidence="2 3">
    <name type="scientific">Vreelandella malpeensis</name>
    <dbReference type="NCBI Taxonomy" id="1172368"/>
    <lineage>
        <taxon>Bacteria</taxon>
        <taxon>Pseudomonadati</taxon>
        <taxon>Pseudomonadota</taxon>
        <taxon>Gammaproteobacteria</taxon>
        <taxon>Oceanospirillales</taxon>
        <taxon>Halomonadaceae</taxon>
        <taxon>Vreelandella</taxon>
    </lineage>
</organism>
<feature type="compositionally biased region" description="Basic and acidic residues" evidence="1">
    <location>
        <begin position="54"/>
        <end position="73"/>
    </location>
</feature>
<name>A0ABS8DU59_9GAMM</name>
<dbReference type="RefSeq" id="WP_227390490.1">
    <property type="nucleotide sequence ID" value="NZ_JBHSCJ010000002.1"/>
</dbReference>
<gene>
    <name evidence="2" type="ORF">GEV37_11890</name>
</gene>
<protein>
    <recommendedName>
        <fullName evidence="4">Rubredoxin-like domain-containing protein</fullName>
    </recommendedName>
</protein>